<comment type="caution">
    <text evidence="2">The sequence shown here is derived from an EMBL/GenBank/DDBJ whole genome shotgun (WGS) entry which is preliminary data.</text>
</comment>
<dbReference type="SUPFAM" id="SSF48452">
    <property type="entry name" value="TPR-like"/>
    <property type="match status" value="1"/>
</dbReference>
<evidence type="ECO:0000313" key="2">
    <source>
        <dbReference type="EMBL" id="PCI77169.1"/>
    </source>
</evidence>
<dbReference type="PANTHER" id="PTHR45588:SF1">
    <property type="entry name" value="WW DOMAIN-CONTAINING PROTEIN"/>
    <property type="match status" value="1"/>
</dbReference>
<dbReference type="InterPro" id="IPR011990">
    <property type="entry name" value="TPR-like_helical_dom_sf"/>
</dbReference>
<dbReference type="EMBL" id="NVUL01000048">
    <property type="protein sequence ID" value="PCI77169.1"/>
    <property type="molecule type" value="Genomic_DNA"/>
</dbReference>
<evidence type="ECO:0000256" key="1">
    <source>
        <dbReference type="SAM" id="SignalP"/>
    </source>
</evidence>
<dbReference type="Gene3D" id="1.25.40.10">
    <property type="entry name" value="Tetratricopeptide repeat domain"/>
    <property type="match status" value="1"/>
</dbReference>
<reference evidence="3" key="1">
    <citation type="submission" date="2017-08" db="EMBL/GenBank/DDBJ databases">
        <title>A dynamic microbial community with high functional redundancy inhabits the cold, oxic subseafloor aquifer.</title>
        <authorList>
            <person name="Tully B.J."/>
            <person name="Wheat C.G."/>
            <person name="Glazer B.T."/>
            <person name="Huber J.A."/>
        </authorList>
    </citation>
    <scope>NUCLEOTIDE SEQUENCE [LARGE SCALE GENOMIC DNA]</scope>
</reference>
<keyword evidence="1" id="KW-0732">Signal</keyword>
<organism evidence="2 3">
    <name type="scientific">SAR86 cluster bacterium</name>
    <dbReference type="NCBI Taxonomy" id="2030880"/>
    <lineage>
        <taxon>Bacteria</taxon>
        <taxon>Pseudomonadati</taxon>
        <taxon>Pseudomonadota</taxon>
        <taxon>Gammaproteobacteria</taxon>
        <taxon>SAR86 cluster</taxon>
    </lineage>
</organism>
<protein>
    <recommendedName>
        <fullName evidence="4">Tetratricopeptide repeat protein</fullName>
    </recommendedName>
</protein>
<name>A0A2A4X4W4_9GAMM</name>
<accession>A0A2A4X4W4</accession>
<sequence length="529" mass="58059">MSIRNQSKPVIAALFSLFVIPFATNVHAAELDRIGTFDFPTSGSPAAQEHFIRGVGFLHSFGMAQAQSEFRSAQEIQPDFAMAYWGEAFTYQHPFFGQKDAGPGEALMRLGATSAERLAKAPTEREKGFLRAAEAYALTVGGMAERRIAWMNAMADLYAQYPDDNEVKAFYAASMLSGATASGADRERINMRAGALALELFKENDNHPGAAHYVIHSFDDPVHAPIALEAATAYADIAPAVSHARHMPTHIFIQHGMWDKVSNWNDSAFNAGLELWQEGDASGDMNHSSDWGQYGDLQLGDLEKSERWIRRAQMVLNNDPSSTRSAGTLKTMKARHIIESKQWQLQPFSDDLDATELLALGLSAAHLGDLAVANQVVAKLDKMLAASPDNGQLKLVHHEVAALTLHKESMQQAMVDVAKRQEAIELMQAAMTLRESQRAPNGAATPLKPVHELAAEMLLDMGMNDEAAELFAVSLQRLKNRPWSLLGAARSHKNLGEQAEASMMYESLLAVWSDDSHPAVKEAKQYLGY</sequence>
<evidence type="ECO:0000313" key="3">
    <source>
        <dbReference type="Proteomes" id="UP000218767"/>
    </source>
</evidence>
<feature type="signal peptide" evidence="1">
    <location>
        <begin position="1"/>
        <end position="28"/>
    </location>
</feature>
<dbReference type="AlphaFoldDB" id="A0A2A4X4W4"/>
<evidence type="ECO:0008006" key="4">
    <source>
        <dbReference type="Google" id="ProtNLM"/>
    </source>
</evidence>
<gene>
    <name evidence="2" type="ORF">COB20_08900</name>
</gene>
<dbReference type="Proteomes" id="UP000218767">
    <property type="component" value="Unassembled WGS sequence"/>
</dbReference>
<proteinExistence type="predicted"/>
<feature type="chain" id="PRO_5013240980" description="Tetratricopeptide repeat protein" evidence="1">
    <location>
        <begin position="29"/>
        <end position="529"/>
    </location>
</feature>
<dbReference type="PANTHER" id="PTHR45588">
    <property type="entry name" value="TPR DOMAIN-CONTAINING PROTEIN"/>
    <property type="match status" value="1"/>
</dbReference>